<evidence type="ECO:0000256" key="8">
    <source>
        <dbReference type="PROSITE-ProRule" id="PRU00175"/>
    </source>
</evidence>
<keyword evidence="7" id="KW-0862">Zinc</keyword>
<dbReference type="Gene3D" id="3.30.40.10">
    <property type="entry name" value="Zinc/RING finger domain, C3HC4 (zinc finger)"/>
    <property type="match status" value="1"/>
</dbReference>
<evidence type="ECO:0000256" key="3">
    <source>
        <dbReference type="ARBA" id="ARBA00022679"/>
    </source>
</evidence>
<organism evidence="11">
    <name type="scientific">Sesamum calycinum</name>
    <dbReference type="NCBI Taxonomy" id="2727403"/>
    <lineage>
        <taxon>Eukaryota</taxon>
        <taxon>Viridiplantae</taxon>
        <taxon>Streptophyta</taxon>
        <taxon>Embryophyta</taxon>
        <taxon>Tracheophyta</taxon>
        <taxon>Spermatophyta</taxon>
        <taxon>Magnoliopsida</taxon>
        <taxon>eudicotyledons</taxon>
        <taxon>Gunneridae</taxon>
        <taxon>Pentapetalae</taxon>
        <taxon>asterids</taxon>
        <taxon>lamiids</taxon>
        <taxon>Lamiales</taxon>
        <taxon>Pedaliaceae</taxon>
        <taxon>Sesamum</taxon>
    </lineage>
</organism>
<dbReference type="PROSITE" id="PS50089">
    <property type="entry name" value="ZF_RING_2"/>
    <property type="match status" value="1"/>
</dbReference>
<dbReference type="AlphaFoldDB" id="A0AAW2QVU4"/>
<evidence type="ECO:0000313" key="11">
    <source>
        <dbReference type="EMBL" id="KAL0372027.1"/>
    </source>
</evidence>
<keyword evidence="4" id="KW-0479">Metal-binding</keyword>
<evidence type="ECO:0000256" key="7">
    <source>
        <dbReference type="ARBA" id="ARBA00022833"/>
    </source>
</evidence>
<accession>A0AAW2QVU4</accession>
<feature type="domain" description="RING-type" evidence="10">
    <location>
        <begin position="293"/>
        <end position="334"/>
    </location>
</feature>
<evidence type="ECO:0000256" key="5">
    <source>
        <dbReference type="ARBA" id="ARBA00022771"/>
    </source>
</evidence>
<evidence type="ECO:0000259" key="10">
    <source>
        <dbReference type="PROSITE" id="PS50089"/>
    </source>
</evidence>
<feature type="compositionally biased region" description="Low complexity" evidence="9">
    <location>
        <begin position="1"/>
        <end position="20"/>
    </location>
</feature>
<evidence type="ECO:0000256" key="6">
    <source>
        <dbReference type="ARBA" id="ARBA00022786"/>
    </source>
</evidence>
<feature type="compositionally biased region" description="Low complexity" evidence="9">
    <location>
        <begin position="56"/>
        <end position="69"/>
    </location>
</feature>
<dbReference type="SMART" id="SM00184">
    <property type="entry name" value="RING"/>
    <property type="match status" value="1"/>
</dbReference>
<dbReference type="GO" id="GO:0061630">
    <property type="term" value="F:ubiquitin protein ligase activity"/>
    <property type="evidence" value="ECO:0007669"/>
    <property type="project" value="UniProtKB-EC"/>
</dbReference>
<keyword evidence="5 8" id="KW-0863">Zinc-finger</keyword>
<keyword evidence="3" id="KW-0808">Transferase</keyword>
<name>A0AAW2QVU4_9LAMI</name>
<proteinExistence type="predicted"/>
<evidence type="ECO:0000256" key="1">
    <source>
        <dbReference type="ARBA" id="ARBA00000900"/>
    </source>
</evidence>
<reference evidence="11" key="1">
    <citation type="submission" date="2020-06" db="EMBL/GenBank/DDBJ databases">
        <authorList>
            <person name="Li T."/>
            <person name="Hu X."/>
            <person name="Zhang T."/>
            <person name="Song X."/>
            <person name="Zhang H."/>
            <person name="Dai N."/>
            <person name="Sheng W."/>
            <person name="Hou X."/>
            <person name="Wei L."/>
        </authorList>
    </citation>
    <scope>NUCLEOTIDE SEQUENCE</scope>
    <source>
        <strain evidence="11">KEN8</strain>
        <tissue evidence="11">Leaf</tissue>
    </source>
</reference>
<reference evidence="11" key="2">
    <citation type="journal article" date="2024" name="Plant">
        <title>Genomic evolution and insights into agronomic trait innovations of Sesamum species.</title>
        <authorList>
            <person name="Miao H."/>
            <person name="Wang L."/>
            <person name="Qu L."/>
            <person name="Liu H."/>
            <person name="Sun Y."/>
            <person name="Le M."/>
            <person name="Wang Q."/>
            <person name="Wei S."/>
            <person name="Zheng Y."/>
            <person name="Lin W."/>
            <person name="Duan Y."/>
            <person name="Cao H."/>
            <person name="Xiong S."/>
            <person name="Wang X."/>
            <person name="Wei L."/>
            <person name="Li C."/>
            <person name="Ma Q."/>
            <person name="Ju M."/>
            <person name="Zhao R."/>
            <person name="Li G."/>
            <person name="Mu C."/>
            <person name="Tian Q."/>
            <person name="Mei H."/>
            <person name="Zhang T."/>
            <person name="Gao T."/>
            <person name="Zhang H."/>
        </authorList>
    </citation>
    <scope>NUCLEOTIDE SEQUENCE</scope>
    <source>
        <strain evidence="11">KEN8</strain>
    </source>
</reference>
<feature type="compositionally biased region" description="Low complexity" evidence="9">
    <location>
        <begin position="87"/>
        <end position="96"/>
    </location>
</feature>
<dbReference type="EMBL" id="JACGWM010000005">
    <property type="protein sequence ID" value="KAL0372027.1"/>
    <property type="molecule type" value="Genomic_DNA"/>
</dbReference>
<comment type="catalytic activity">
    <reaction evidence="1">
        <text>S-ubiquitinyl-[E2 ubiquitin-conjugating enzyme]-L-cysteine + [acceptor protein]-L-lysine = [E2 ubiquitin-conjugating enzyme]-L-cysteine + N(6)-ubiquitinyl-[acceptor protein]-L-lysine.</text>
        <dbReference type="EC" id="2.3.2.27"/>
    </reaction>
</comment>
<evidence type="ECO:0000256" key="4">
    <source>
        <dbReference type="ARBA" id="ARBA00022723"/>
    </source>
</evidence>
<gene>
    <name evidence="11" type="ORF">Scaly_0884300</name>
</gene>
<dbReference type="SUPFAM" id="SSF57850">
    <property type="entry name" value="RING/U-box"/>
    <property type="match status" value="1"/>
</dbReference>
<dbReference type="GO" id="GO:0008270">
    <property type="term" value="F:zinc ion binding"/>
    <property type="evidence" value="ECO:0007669"/>
    <property type="project" value="UniProtKB-KW"/>
</dbReference>
<protein>
    <recommendedName>
        <fullName evidence="2">RING-type E3 ubiquitin transferase</fullName>
        <ecNumber evidence="2">2.3.2.27</ecNumber>
    </recommendedName>
</protein>
<comment type="caution">
    <text evidence="11">The sequence shown here is derived from an EMBL/GenBank/DDBJ whole genome shotgun (WGS) entry which is preliminary data.</text>
</comment>
<feature type="compositionally biased region" description="Low complexity" evidence="9">
    <location>
        <begin position="133"/>
        <end position="153"/>
    </location>
</feature>
<dbReference type="EC" id="2.3.2.27" evidence="2"/>
<dbReference type="InterPro" id="IPR045191">
    <property type="entry name" value="MBR1/2-like"/>
</dbReference>
<evidence type="ECO:0000256" key="9">
    <source>
        <dbReference type="SAM" id="MobiDB-lite"/>
    </source>
</evidence>
<dbReference type="InterPro" id="IPR013083">
    <property type="entry name" value="Znf_RING/FYVE/PHD"/>
</dbReference>
<dbReference type="PANTHER" id="PTHR22937">
    <property type="entry name" value="E3 UBIQUITIN-PROTEIN LIGASE RNF165"/>
    <property type="match status" value="1"/>
</dbReference>
<dbReference type="PANTHER" id="PTHR22937:SF136">
    <property type="entry name" value="RING-TYPE E3 UBIQUITIN TRANSFERASE"/>
    <property type="match status" value="1"/>
</dbReference>
<evidence type="ECO:0000256" key="2">
    <source>
        <dbReference type="ARBA" id="ARBA00012483"/>
    </source>
</evidence>
<keyword evidence="6" id="KW-0833">Ubl conjugation pathway</keyword>
<feature type="region of interest" description="Disordered" evidence="9">
    <location>
        <begin position="1"/>
        <end position="163"/>
    </location>
</feature>
<dbReference type="InterPro" id="IPR001841">
    <property type="entry name" value="Znf_RING"/>
</dbReference>
<sequence>MKCNSISDVVSASCSSSESKSAGKNVMKKRSPEGESSLSRRRQMNAASIDGNVFASTSGISISGSRHSSFTPGEDSTPATSVRTRRSTNINNSRMRLSYRPNGRNSSSVRESAFGVSQFPDSEMPINIDGPRSSQQFTATGSSSGSSSYSLSSRNDDDNQSTLMPFTSAELGFSHLMSRDSLPRYNMDGIAEVLLALERIEQDEELTHEQFLALETSLFLGGLNLHDQHRDMRLDIDNMSYEELLALEERMGTVSTALSEEALSKCVRRSMYQTTPSEVRVAGLGEDGDDIKCSICQEEYELADEIGKLVSCQHGYHLTCITSGTAQELVPICKAAASSS</sequence>